<dbReference type="InterPro" id="IPR052558">
    <property type="entry name" value="Siderophore_Hydrolase_D"/>
</dbReference>
<sequence>MIPSAGTSLREFVWTFDFAPHGQSETRSAQTWNFMKLFIGIAGLLLAFSPFVAHAQLQPRPVPNPGVQSFTFQSPSMGVRYSLNVGLPAGYKAGDGKKYPALIVTDGDSTFGNVYESASTLDGVITPLFIISVGTSLEEGGDLHTSRRIYEFSPPGWDRQDIFGQGVEEYCKRYKSPEGRCTGGSAKFLQSMTTEMIPLLAAKYPIDTKQLGLFGLSAGGFFTSWAMFQPNTPFNKYIISSPAMSYGKGEIFRQEAAYAKTHKDLPVGAYLASGVLEASDPMLEGMGEIVSGMSHLAGVLASRHYPGLKMTIEYHPGMGHSDVMGTSVVRGLRSLYAK</sequence>
<feature type="transmembrane region" description="Helical" evidence="3">
    <location>
        <begin position="37"/>
        <end position="57"/>
    </location>
</feature>
<name>A0ABU3Q5W7_9SPHN</name>
<keyword evidence="3" id="KW-1133">Transmembrane helix</keyword>
<reference evidence="4 5" key="1">
    <citation type="submission" date="2023-05" db="EMBL/GenBank/DDBJ databases">
        <authorList>
            <person name="Guo Y."/>
        </authorList>
    </citation>
    <scope>NUCLEOTIDE SEQUENCE [LARGE SCALE GENOMIC DNA]</scope>
    <source>
        <strain evidence="4 5">GR2756</strain>
    </source>
</reference>
<dbReference type="RefSeq" id="WP_315724971.1">
    <property type="nucleotide sequence ID" value="NZ_JAVUPU010000003.1"/>
</dbReference>
<dbReference type="Proteomes" id="UP001259572">
    <property type="component" value="Unassembled WGS sequence"/>
</dbReference>
<dbReference type="SUPFAM" id="SSF53474">
    <property type="entry name" value="alpha/beta-Hydrolases"/>
    <property type="match status" value="1"/>
</dbReference>
<evidence type="ECO:0000313" key="5">
    <source>
        <dbReference type="Proteomes" id="UP001259572"/>
    </source>
</evidence>
<evidence type="ECO:0000313" key="4">
    <source>
        <dbReference type="EMBL" id="MDT9598697.1"/>
    </source>
</evidence>
<comment type="similarity">
    <text evidence="1">Belongs to the esterase D family.</text>
</comment>
<gene>
    <name evidence="4" type="ORF">RQX22_07040</name>
</gene>
<keyword evidence="3" id="KW-0812">Transmembrane</keyword>
<protein>
    <recommendedName>
        <fullName evidence="6">Esterase</fullName>
    </recommendedName>
</protein>
<keyword evidence="2" id="KW-0378">Hydrolase</keyword>
<evidence type="ECO:0008006" key="6">
    <source>
        <dbReference type="Google" id="ProtNLM"/>
    </source>
</evidence>
<dbReference type="InterPro" id="IPR029058">
    <property type="entry name" value="AB_hydrolase_fold"/>
</dbReference>
<accession>A0ABU3Q5W7</accession>
<dbReference type="PANTHER" id="PTHR40841">
    <property type="entry name" value="SIDEROPHORE TRIACETYLFUSARININE C ESTERASE"/>
    <property type="match status" value="1"/>
</dbReference>
<keyword evidence="3" id="KW-0472">Membrane</keyword>
<evidence type="ECO:0000256" key="1">
    <source>
        <dbReference type="ARBA" id="ARBA00005622"/>
    </source>
</evidence>
<organism evidence="4 5">
    <name type="scientific">Sphingosinicella rhizophila</name>
    <dbReference type="NCBI Taxonomy" id="3050082"/>
    <lineage>
        <taxon>Bacteria</taxon>
        <taxon>Pseudomonadati</taxon>
        <taxon>Pseudomonadota</taxon>
        <taxon>Alphaproteobacteria</taxon>
        <taxon>Sphingomonadales</taxon>
        <taxon>Sphingosinicellaceae</taxon>
        <taxon>Sphingosinicella</taxon>
    </lineage>
</organism>
<comment type="caution">
    <text evidence="4">The sequence shown here is derived from an EMBL/GenBank/DDBJ whole genome shotgun (WGS) entry which is preliminary data.</text>
</comment>
<evidence type="ECO:0000256" key="3">
    <source>
        <dbReference type="SAM" id="Phobius"/>
    </source>
</evidence>
<evidence type="ECO:0000256" key="2">
    <source>
        <dbReference type="ARBA" id="ARBA00022801"/>
    </source>
</evidence>
<proteinExistence type="inferred from homology"/>
<keyword evidence="5" id="KW-1185">Reference proteome</keyword>
<dbReference type="Gene3D" id="3.40.50.1820">
    <property type="entry name" value="alpha/beta hydrolase"/>
    <property type="match status" value="1"/>
</dbReference>
<dbReference type="EMBL" id="JAVUPU010000003">
    <property type="protein sequence ID" value="MDT9598697.1"/>
    <property type="molecule type" value="Genomic_DNA"/>
</dbReference>
<dbReference type="PANTHER" id="PTHR40841:SF2">
    <property type="entry name" value="SIDEROPHORE-DEGRADING ESTERASE (EUROFUNG)"/>
    <property type="match status" value="1"/>
</dbReference>